<protein>
    <submittedName>
        <fullName evidence="1">UDP-N-acetyl-D-galactosamine dehydrogenase</fullName>
    </submittedName>
</protein>
<accession>A0AC61DD16</accession>
<gene>
    <name evidence="1" type="ORF">CS063_07645</name>
</gene>
<reference evidence="1" key="1">
    <citation type="submission" date="2017-10" db="EMBL/GenBank/DDBJ databases">
        <title>Genome sequence of cellulolytic Lachnospiraceae bacterium XHS1971 isolated from hotspring sediment.</title>
        <authorList>
            <person name="Vasudevan G."/>
            <person name="Joshi A.J."/>
            <person name="Hivarkar S."/>
            <person name="Lanjekar V.B."/>
            <person name="Dhakephalkar P.K."/>
            <person name="Dagar S."/>
        </authorList>
    </citation>
    <scope>NUCLEOTIDE SEQUENCE</scope>
    <source>
        <strain evidence="1">XHS1971</strain>
    </source>
</reference>
<keyword evidence="2" id="KW-1185">Reference proteome</keyword>
<comment type="caution">
    <text evidence="1">The sequence shown here is derived from an EMBL/GenBank/DDBJ whole genome shotgun (WGS) entry which is preliminary data.</text>
</comment>
<dbReference type="EMBL" id="PEDL01000006">
    <property type="protein sequence ID" value="PHV70998.1"/>
    <property type="molecule type" value="Genomic_DNA"/>
</dbReference>
<proteinExistence type="predicted"/>
<organism evidence="1 2">
    <name type="scientific">Sporanaerobium hydrogeniformans</name>
    <dbReference type="NCBI Taxonomy" id="3072179"/>
    <lineage>
        <taxon>Bacteria</taxon>
        <taxon>Bacillati</taxon>
        <taxon>Bacillota</taxon>
        <taxon>Clostridia</taxon>
        <taxon>Lachnospirales</taxon>
        <taxon>Lachnospiraceae</taxon>
        <taxon>Sporanaerobium</taxon>
    </lineage>
</organism>
<evidence type="ECO:0000313" key="2">
    <source>
        <dbReference type="Proteomes" id="UP000224460"/>
    </source>
</evidence>
<name>A0AC61DD16_9FIRM</name>
<sequence length="441" mass="48731">MSLYEDLIQKKETLAVTGLGYVGLVLALGFSKKIKVIGFDINETKINQYLNGIDKTNEVGSEALNQATLLFTADETSLQTATFHIIAVPTPVHSDNTPDLSPLIHASNTVGKYLKPGSIVVYESTVFPGVTEEVCVPLLEKASGFTCGKDFKVGYSPERVNPGDKVHTVEKIVKIVSGIDEETLDTISRVYELVIEAGVYRAPSIKVAEAAKVIENAQRDINIAFMNELSIIFEHLNLDTLEVLKAASTKWNFLSFYPGLVGGHCIGVDPYYLTYRASQLGYTSKIILAGRSLNDQMGSYVAEKVVRLLIEGNRLVKGARVGILGITFKENCPDTRNSKVVDLLTTLLSYGINLFIVDPVADPEEVASHYPFTLTSYHELQSLDALVIAVAHDCFKAHSLEDFLTLFKKEKDKDYPPLIADIKGIYDKKLAHQLGYLYWRL</sequence>
<evidence type="ECO:0000313" key="1">
    <source>
        <dbReference type="EMBL" id="PHV70998.1"/>
    </source>
</evidence>
<dbReference type="Proteomes" id="UP000224460">
    <property type="component" value="Unassembled WGS sequence"/>
</dbReference>